<dbReference type="InterPro" id="IPR011684">
    <property type="entry name" value="NAB"/>
</dbReference>
<sequence length="967" mass="111560">MLQRAASNAYSWWWASHIRTKQSKWLEQNLHDMEEKVDNMMRIIEGDGDSFAKRAEMYYKKRPELVEHVEESFRAYRALAERYDHLSKEFQGANRTIASIFPERVHYTIDDDDCEIEFFPRESFSTKTPHEFSSELDGSPKLGIPEVPKFPEKGFRSPSMIRRKAQLKRNASTPRIRPASTPKSGLNKTEALEEINMLQKEILARQTEMEFVKSLYERECEKYWDMENSITKMQKRVSNLQDEFGIGTIIEDNEARTLMAATALKSCRETLTKLQEEQERTIEETRLENNRIKKVDTKIESLKCKLLPKQTDHHESIDLHEDLSIESGLKIADQLIACTAEDKHNIELLDQKIREHLEMDSNSSFTISELAEKIDELVNKIVTLEAAVSSQTSLVRRLKSETDVLQANVQQLEEDKEILVESSENMKKKIKELEAELSRVKNLNQNAESQNISLQTQFTEASSNLYHLSDKLQTMKMDDAETCDFSQDVMMVDPDVKTTTISTISGFEGRKVESLKLGDFFIDEEEKQPVPGNKNLMEKESGHEENDERPQLQTENTLLDLEANELQEEEKHPTLRQLFLKGIEDREKILLEEYTSVLRDYKDVRNKLSEVEQKNRDSIFELAMQVKELKDAISSKDDVIKSLVNNGETDEDTNARDVDQELLQESIHEAPSYLYSESSTPYIDQVSISDSYVERSIDPAEGSYRAMRNARSLTKKEDVNKKSIGGDKVIIMSPTEERFRSHIDGQLEMNLEFWLRFSTTVHQIQKFQTSIQDLQSELQKLRENKQEGSVKHQQAMESDARPIYTHLREIQTELSLWLEHSAVLKDELCNRFSSLCDIQSDISRITDEGSAEEKTELSDYQAAKFQGEVLNMKQENRKIADELQVGQGRVRVLQVQVEKALERLDQEFGISAGKSIQQSKSLGRTRIPLRSFLFGVKLKRQKPSLFSCASPQLQKQYSDLAKGPLPQ</sequence>
<dbReference type="Pfam" id="PF24918">
    <property type="entry name" value="NET2A_C"/>
    <property type="match status" value="1"/>
</dbReference>
<keyword evidence="6" id="KW-1185">Reference proteome</keyword>
<evidence type="ECO:0000256" key="1">
    <source>
        <dbReference type="ARBA" id="ARBA00023054"/>
    </source>
</evidence>
<keyword evidence="1 2" id="KW-0175">Coiled coil</keyword>
<protein>
    <recommendedName>
        <fullName evidence="4">NAB domain-containing protein</fullName>
    </recommendedName>
</protein>
<dbReference type="InterPro" id="IPR056889">
    <property type="entry name" value="NET2A-D/KIP1-like_C"/>
</dbReference>
<gene>
    <name evidence="5" type="ORF">CITCOLO1_LOCUS17822</name>
</gene>
<feature type="coiled-coil region" evidence="2">
    <location>
        <begin position="367"/>
        <end position="457"/>
    </location>
</feature>
<evidence type="ECO:0000256" key="3">
    <source>
        <dbReference type="SAM" id="MobiDB-lite"/>
    </source>
</evidence>
<reference evidence="5 6" key="1">
    <citation type="submission" date="2024-03" db="EMBL/GenBank/DDBJ databases">
        <authorList>
            <person name="Gkanogiannis A."/>
            <person name="Becerra Lopez-Lavalle L."/>
        </authorList>
    </citation>
    <scope>NUCLEOTIDE SEQUENCE [LARGE SCALE GENOMIC DNA]</scope>
</reference>
<feature type="region of interest" description="Disordered" evidence="3">
    <location>
        <begin position="167"/>
        <end position="186"/>
    </location>
</feature>
<feature type="domain" description="NAB" evidence="4">
    <location>
        <begin position="10"/>
        <end position="90"/>
    </location>
</feature>
<dbReference type="PANTHER" id="PTHR31631">
    <property type="entry name" value="PROTEIN NETWORKED 2D"/>
    <property type="match status" value="1"/>
</dbReference>
<accession>A0ABP0Z1A4</accession>
<dbReference type="PROSITE" id="PS51774">
    <property type="entry name" value="NAB"/>
    <property type="match status" value="1"/>
</dbReference>
<dbReference type="EMBL" id="OZ021741">
    <property type="protein sequence ID" value="CAK9325556.1"/>
    <property type="molecule type" value="Genomic_DNA"/>
</dbReference>
<dbReference type="Pfam" id="PF07765">
    <property type="entry name" value="KIP1"/>
    <property type="match status" value="1"/>
</dbReference>
<evidence type="ECO:0000313" key="6">
    <source>
        <dbReference type="Proteomes" id="UP001642487"/>
    </source>
</evidence>
<dbReference type="Proteomes" id="UP001642487">
    <property type="component" value="Chromosome 7"/>
</dbReference>
<evidence type="ECO:0000313" key="5">
    <source>
        <dbReference type="EMBL" id="CAK9325556.1"/>
    </source>
</evidence>
<feature type="coiled-coil region" evidence="2">
    <location>
        <begin position="764"/>
        <end position="791"/>
    </location>
</feature>
<evidence type="ECO:0000256" key="2">
    <source>
        <dbReference type="SAM" id="Coils"/>
    </source>
</evidence>
<organism evidence="5 6">
    <name type="scientific">Citrullus colocynthis</name>
    <name type="common">colocynth</name>
    <dbReference type="NCBI Taxonomy" id="252529"/>
    <lineage>
        <taxon>Eukaryota</taxon>
        <taxon>Viridiplantae</taxon>
        <taxon>Streptophyta</taxon>
        <taxon>Embryophyta</taxon>
        <taxon>Tracheophyta</taxon>
        <taxon>Spermatophyta</taxon>
        <taxon>Magnoliopsida</taxon>
        <taxon>eudicotyledons</taxon>
        <taxon>Gunneridae</taxon>
        <taxon>Pentapetalae</taxon>
        <taxon>rosids</taxon>
        <taxon>fabids</taxon>
        <taxon>Cucurbitales</taxon>
        <taxon>Cucurbitaceae</taxon>
        <taxon>Benincaseae</taxon>
        <taxon>Citrullus</taxon>
    </lineage>
</organism>
<feature type="region of interest" description="Disordered" evidence="3">
    <location>
        <begin position="526"/>
        <end position="554"/>
    </location>
</feature>
<feature type="compositionally biased region" description="Basic and acidic residues" evidence="3">
    <location>
        <begin position="536"/>
        <end position="550"/>
    </location>
</feature>
<feature type="coiled-coil region" evidence="2">
    <location>
        <begin position="223"/>
        <end position="295"/>
    </location>
</feature>
<evidence type="ECO:0000259" key="4">
    <source>
        <dbReference type="PROSITE" id="PS51774"/>
    </source>
</evidence>
<name>A0ABP0Z1A4_9ROSI</name>
<dbReference type="Pfam" id="PF25014">
    <property type="entry name" value="NET2A"/>
    <property type="match status" value="1"/>
</dbReference>
<dbReference type="InterPro" id="IPR056888">
    <property type="entry name" value="NET2A-D/KIP1-like_dom"/>
</dbReference>
<proteinExistence type="predicted"/>
<dbReference type="PANTHER" id="PTHR31631:SF3">
    <property type="entry name" value="PROTEIN NETWORKED 2B"/>
    <property type="match status" value="1"/>
</dbReference>
<feature type="region of interest" description="Disordered" evidence="3">
    <location>
        <begin position="129"/>
        <end position="149"/>
    </location>
</feature>